<keyword evidence="4" id="KW-1185">Reference proteome</keyword>
<protein>
    <submittedName>
        <fullName evidence="3">Uncharacterized protein</fullName>
    </submittedName>
</protein>
<dbReference type="InterPro" id="IPR004158">
    <property type="entry name" value="DUF247_pln"/>
</dbReference>
<keyword evidence="2" id="KW-0812">Transmembrane</keyword>
<gene>
    <name evidence="3" type="ORF">RJ639_016931</name>
</gene>
<evidence type="ECO:0000313" key="3">
    <source>
        <dbReference type="EMBL" id="KAK3005398.1"/>
    </source>
</evidence>
<name>A0AA89AKH5_9ASTE</name>
<comment type="caution">
    <text evidence="3">The sequence shown here is derived from an EMBL/GenBank/DDBJ whole genome shotgun (WGS) entry which is preliminary data.</text>
</comment>
<keyword evidence="2" id="KW-1133">Transmembrane helix</keyword>
<keyword evidence="2" id="KW-0472">Membrane</keyword>
<accession>A0AA89AKH5</accession>
<dbReference type="AlphaFoldDB" id="A0AA89AKH5"/>
<proteinExistence type="predicted"/>
<feature type="compositionally biased region" description="Basic and acidic residues" evidence="1">
    <location>
        <begin position="10"/>
        <end position="20"/>
    </location>
</feature>
<evidence type="ECO:0000313" key="4">
    <source>
        <dbReference type="Proteomes" id="UP001188597"/>
    </source>
</evidence>
<dbReference type="Pfam" id="PF03140">
    <property type="entry name" value="DUF247"/>
    <property type="match status" value="1"/>
</dbReference>
<evidence type="ECO:0000256" key="2">
    <source>
        <dbReference type="SAM" id="Phobius"/>
    </source>
</evidence>
<dbReference type="EMBL" id="JAVXUP010002136">
    <property type="protein sequence ID" value="KAK3005398.1"/>
    <property type="molecule type" value="Genomic_DNA"/>
</dbReference>
<dbReference type="PANTHER" id="PTHR31170">
    <property type="entry name" value="BNAC04G53230D PROTEIN"/>
    <property type="match status" value="1"/>
</dbReference>
<reference evidence="3" key="1">
    <citation type="submission" date="2022-12" db="EMBL/GenBank/DDBJ databases">
        <title>Draft genome assemblies for two species of Escallonia (Escalloniales).</title>
        <authorList>
            <person name="Chanderbali A."/>
            <person name="Dervinis C."/>
            <person name="Anghel I."/>
            <person name="Soltis D."/>
            <person name="Soltis P."/>
            <person name="Zapata F."/>
        </authorList>
    </citation>
    <scope>NUCLEOTIDE SEQUENCE</scope>
    <source>
        <strain evidence="3">UCBG64.0493</strain>
        <tissue evidence="3">Leaf</tissue>
    </source>
</reference>
<organism evidence="3 4">
    <name type="scientific">Escallonia herrerae</name>
    <dbReference type="NCBI Taxonomy" id="1293975"/>
    <lineage>
        <taxon>Eukaryota</taxon>
        <taxon>Viridiplantae</taxon>
        <taxon>Streptophyta</taxon>
        <taxon>Embryophyta</taxon>
        <taxon>Tracheophyta</taxon>
        <taxon>Spermatophyta</taxon>
        <taxon>Magnoliopsida</taxon>
        <taxon>eudicotyledons</taxon>
        <taxon>Gunneridae</taxon>
        <taxon>Pentapetalae</taxon>
        <taxon>asterids</taxon>
        <taxon>campanulids</taxon>
        <taxon>Escalloniales</taxon>
        <taxon>Escalloniaceae</taxon>
        <taxon>Escallonia</taxon>
    </lineage>
</organism>
<sequence length="445" mass="50813">MMPSFAPSKENGKKNEDPVSKRGRLLGFLRQMINEDTAIHADPRGSVQLPATCIFKVPDELREPKASAYTPRVVSLGPLHKDDKHWHKGMDGHKKRYMHRLFLRSRSTDEAVEADIVKTENICVDAMLEIVDEARAYYDASHGLCEDDDVKFAEMLILDGCSQLELFYKVKIKEGFSDDPLLSNVLRQNNIIHDLVLLENQTPFLVLEKLFECTLKRIEVNPPSSLTVLVLDFFEKAAVNIFGGTQMKKKDPPTSNHHVLGLLHSYLLLLDKRTEKKRSLSSNTLQPNLTELETISRRFGIPKLCIFYDTETLLRNLIAFEQLCPDIKLRHITSYAFLMDTLIDTKEDVHLLETAGVIENNLGSGEDASDLFNNLCKNVVLGDFFFFFSQWKQVDDYYNQPWPKVLSLLRRNYFSNPWTGISVIAALILFALTVVQTVYNIRSSP</sequence>
<feature type="transmembrane region" description="Helical" evidence="2">
    <location>
        <begin position="418"/>
        <end position="439"/>
    </location>
</feature>
<dbReference type="PANTHER" id="PTHR31170:SF25">
    <property type="entry name" value="BNAA09G04570D PROTEIN"/>
    <property type="match status" value="1"/>
</dbReference>
<dbReference type="Proteomes" id="UP001188597">
    <property type="component" value="Unassembled WGS sequence"/>
</dbReference>
<evidence type="ECO:0000256" key="1">
    <source>
        <dbReference type="SAM" id="MobiDB-lite"/>
    </source>
</evidence>
<feature type="region of interest" description="Disordered" evidence="1">
    <location>
        <begin position="1"/>
        <end position="21"/>
    </location>
</feature>